<dbReference type="FunFam" id="3.40.1190.20:FF:000003">
    <property type="entry name" value="Phosphomethylpyrimidine kinase ThiD"/>
    <property type="match status" value="1"/>
</dbReference>
<keyword evidence="3 7" id="KW-0418">Kinase</keyword>
<dbReference type="NCBIfam" id="TIGR00097">
    <property type="entry name" value="HMP-P_kinase"/>
    <property type="match status" value="1"/>
</dbReference>
<feature type="domain" description="Pyridoxamine kinase/Phosphomethylpyrimidine kinase" evidence="5">
    <location>
        <begin position="12"/>
        <end position="261"/>
    </location>
</feature>
<dbReference type="Proteomes" id="UP000000674">
    <property type="component" value="Chromosome"/>
</dbReference>
<protein>
    <submittedName>
        <fullName evidence="7">Phosphomethylpyrimidine kinase</fullName>
    </submittedName>
</protein>
<name>A0B7E3_METTP</name>
<feature type="domain" description="Thiamine-phosphate synthase ThiN" evidence="6">
    <location>
        <begin position="279"/>
        <end position="440"/>
    </location>
</feature>
<dbReference type="GeneID" id="4462971"/>
<dbReference type="SUPFAM" id="SSF53639">
    <property type="entry name" value="AraD/HMP-PK domain-like"/>
    <property type="match status" value="1"/>
</dbReference>
<dbReference type="HOGENOM" id="CLU_035788_0_0_2"/>
<organism evidence="7 8">
    <name type="scientific">Methanothrix thermoacetophila (strain DSM 6194 / JCM 14653 / NBRC 101360 / PT)</name>
    <name type="common">Methanosaeta thermophila</name>
    <dbReference type="NCBI Taxonomy" id="349307"/>
    <lineage>
        <taxon>Archaea</taxon>
        <taxon>Methanobacteriati</taxon>
        <taxon>Methanobacteriota</taxon>
        <taxon>Stenosarchaea group</taxon>
        <taxon>Methanomicrobia</taxon>
        <taxon>Methanotrichales</taxon>
        <taxon>Methanotrichaceae</taxon>
        <taxon>Methanothrix</taxon>
    </lineage>
</organism>
<evidence type="ECO:0000256" key="3">
    <source>
        <dbReference type="ARBA" id="ARBA00022777"/>
    </source>
</evidence>
<dbReference type="GO" id="GO:0008902">
    <property type="term" value="F:hydroxymethylpyrimidine kinase activity"/>
    <property type="evidence" value="ECO:0007669"/>
    <property type="project" value="TreeGrafter"/>
</dbReference>
<keyword evidence="8" id="KW-1185">Reference proteome</keyword>
<keyword evidence="4" id="KW-0067">ATP-binding</keyword>
<dbReference type="InterPro" id="IPR019293">
    <property type="entry name" value="ThiN"/>
</dbReference>
<dbReference type="InterPro" id="IPR013749">
    <property type="entry name" value="PM/HMP-P_kinase-1"/>
</dbReference>
<evidence type="ECO:0000256" key="2">
    <source>
        <dbReference type="ARBA" id="ARBA00022741"/>
    </source>
</evidence>
<dbReference type="PANTHER" id="PTHR20858:SF17">
    <property type="entry name" value="HYDROXYMETHYLPYRIMIDINE_PHOSPHOMETHYLPYRIMIDINE KINASE THI20-RELATED"/>
    <property type="match status" value="1"/>
</dbReference>
<gene>
    <name evidence="7" type="ordered locus">Mthe_0828</name>
</gene>
<evidence type="ECO:0000259" key="6">
    <source>
        <dbReference type="Pfam" id="PF10120"/>
    </source>
</evidence>
<accession>A0B7E3</accession>
<dbReference type="GO" id="GO:0005829">
    <property type="term" value="C:cytosol"/>
    <property type="evidence" value="ECO:0007669"/>
    <property type="project" value="TreeGrafter"/>
</dbReference>
<dbReference type="CDD" id="cd01169">
    <property type="entry name" value="HMPP_kinase"/>
    <property type="match status" value="1"/>
</dbReference>
<sequence length="452" mass="47775">MERSVLTVGGSDSGGGAGIQADLKTFAALGVHGLSVITAVTAQNTLGVREVFPIPAEMIASQLDALVEDFDISWAKTGMLFSPDAISLVAERLRELRCSVVVDPVIAAEAGGSLIAEGAILTLRDELIPVASVITPNIFEAEAITGVKVVDLESAREAAMRILDMGARAVVITGGHLDCRAAGMPADECVDLLVTKDAVACVSGKRREGGNHGVGCTYSAALTALLSMGMSLDDAVRQAHNFAARSIEGSRPVGHGAAPVDQTASLREDAERFRVISSLDHAVSMLRDEETFAELIPEVGSNIGMAIPGARSRADVAAVEGRIVRAGRRSHVSGCIRFGASRHIARIILAAMRFDMGIRAAMNIRLDENLLSEASRMGLRISSFDREEEPPGESTMSWGTARAIERLGAVPDIIWDGGGMGKEPMIRILGRDAVSVATVAIMLSRAVWKRCR</sequence>
<dbReference type="STRING" id="349307.Mthe_0828"/>
<dbReference type="KEGG" id="mtp:Mthe_0828"/>
<proteinExistence type="predicted"/>
<dbReference type="RefSeq" id="WP_011696013.1">
    <property type="nucleotide sequence ID" value="NC_008553.1"/>
</dbReference>
<dbReference type="PANTHER" id="PTHR20858">
    <property type="entry name" value="PHOSPHOMETHYLPYRIMIDINE KINASE"/>
    <property type="match status" value="1"/>
</dbReference>
<dbReference type="Pfam" id="PF08543">
    <property type="entry name" value="Phos_pyr_kin"/>
    <property type="match status" value="1"/>
</dbReference>
<dbReference type="EMBL" id="CP000477">
    <property type="protein sequence ID" value="ABK14617.1"/>
    <property type="molecule type" value="Genomic_DNA"/>
</dbReference>
<dbReference type="Gene3D" id="3.40.1190.20">
    <property type="match status" value="1"/>
</dbReference>
<evidence type="ECO:0000256" key="4">
    <source>
        <dbReference type="ARBA" id="ARBA00022840"/>
    </source>
</evidence>
<dbReference type="AlphaFoldDB" id="A0B7E3"/>
<dbReference type="OrthoDB" id="43786at2157"/>
<reference evidence="7 8" key="1">
    <citation type="submission" date="2006-10" db="EMBL/GenBank/DDBJ databases">
        <title>Complete sequence of Methanosaeta thermophila PT.</title>
        <authorList>
            <consortium name="US DOE Joint Genome Institute"/>
            <person name="Copeland A."/>
            <person name="Lucas S."/>
            <person name="Lapidus A."/>
            <person name="Barry K."/>
            <person name="Detter J.C."/>
            <person name="Glavina del Rio T."/>
            <person name="Hammon N."/>
            <person name="Israni S."/>
            <person name="Pitluck S."/>
            <person name="Chain P."/>
            <person name="Malfatti S."/>
            <person name="Shin M."/>
            <person name="Vergez L."/>
            <person name="Schmutz J."/>
            <person name="Larimer F."/>
            <person name="Land M."/>
            <person name="Hauser L."/>
            <person name="Kyrpides N."/>
            <person name="Kim E."/>
            <person name="Smith K.S."/>
            <person name="Ingram-Smith C."/>
            <person name="Richardson P."/>
        </authorList>
    </citation>
    <scope>NUCLEOTIDE SEQUENCE [LARGE SCALE GENOMIC DNA]</scope>
    <source>
        <strain evidence="8">DSM 6194 / JCM 14653 / NBRC 101360 / PT</strain>
    </source>
</reference>
<dbReference type="InterPro" id="IPR036409">
    <property type="entry name" value="Aldolase_II/adducin_N_sf"/>
</dbReference>
<dbReference type="Pfam" id="PF10120">
    <property type="entry name" value="ThiN"/>
    <property type="match status" value="1"/>
</dbReference>
<evidence type="ECO:0000259" key="5">
    <source>
        <dbReference type="Pfam" id="PF08543"/>
    </source>
</evidence>
<evidence type="ECO:0000313" key="8">
    <source>
        <dbReference type="Proteomes" id="UP000000674"/>
    </source>
</evidence>
<keyword evidence="1" id="KW-0808">Transferase</keyword>
<dbReference type="GO" id="GO:0005524">
    <property type="term" value="F:ATP binding"/>
    <property type="evidence" value="ECO:0007669"/>
    <property type="project" value="UniProtKB-KW"/>
</dbReference>
<evidence type="ECO:0000313" key="7">
    <source>
        <dbReference type="EMBL" id="ABK14617.1"/>
    </source>
</evidence>
<dbReference type="GO" id="GO:0008972">
    <property type="term" value="F:phosphomethylpyrimidine kinase activity"/>
    <property type="evidence" value="ECO:0007669"/>
    <property type="project" value="InterPro"/>
</dbReference>
<keyword evidence="2" id="KW-0547">Nucleotide-binding</keyword>
<dbReference type="InterPro" id="IPR029056">
    <property type="entry name" value="Ribokinase-like"/>
</dbReference>
<dbReference type="InterPro" id="IPR004399">
    <property type="entry name" value="HMP/HMP-P_kinase_dom"/>
</dbReference>
<dbReference type="GO" id="GO:0009228">
    <property type="term" value="P:thiamine biosynthetic process"/>
    <property type="evidence" value="ECO:0007669"/>
    <property type="project" value="InterPro"/>
</dbReference>
<dbReference type="SUPFAM" id="SSF53613">
    <property type="entry name" value="Ribokinase-like"/>
    <property type="match status" value="1"/>
</dbReference>
<dbReference type="Gene3D" id="3.40.225.10">
    <property type="entry name" value="Class II aldolase/adducin N-terminal domain"/>
    <property type="match status" value="1"/>
</dbReference>
<evidence type="ECO:0000256" key="1">
    <source>
        <dbReference type="ARBA" id="ARBA00022679"/>
    </source>
</evidence>